<dbReference type="Pfam" id="PF11203">
    <property type="entry name" value="EccE"/>
    <property type="match status" value="1"/>
</dbReference>
<evidence type="ECO:0000259" key="8">
    <source>
        <dbReference type="Pfam" id="PF11203"/>
    </source>
</evidence>
<keyword evidence="3" id="KW-1003">Cell membrane</keyword>
<feature type="domain" description="Type VII secretion system protein EccE" evidence="8">
    <location>
        <begin position="174"/>
        <end position="269"/>
    </location>
</feature>
<evidence type="ECO:0000313" key="10">
    <source>
        <dbReference type="Proteomes" id="UP000565711"/>
    </source>
</evidence>
<evidence type="ECO:0000256" key="6">
    <source>
        <dbReference type="ARBA" id="ARBA00023136"/>
    </source>
</evidence>
<protein>
    <submittedName>
        <fullName evidence="9">Type VII secretion protein EccE</fullName>
    </submittedName>
</protein>
<organism evidence="9 10">
    <name type="scientific">Nocardia vermiculata</name>
    <dbReference type="NCBI Taxonomy" id="257274"/>
    <lineage>
        <taxon>Bacteria</taxon>
        <taxon>Bacillati</taxon>
        <taxon>Actinomycetota</taxon>
        <taxon>Actinomycetes</taxon>
        <taxon>Mycobacteriales</taxon>
        <taxon>Nocardiaceae</taxon>
        <taxon>Nocardia</taxon>
    </lineage>
</organism>
<feature type="region of interest" description="Disordered" evidence="7">
    <location>
        <begin position="538"/>
        <end position="564"/>
    </location>
</feature>
<dbReference type="GO" id="GO:0005886">
    <property type="term" value="C:plasma membrane"/>
    <property type="evidence" value="ECO:0007669"/>
    <property type="project" value="UniProtKB-SubCell"/>
</dbReference>
<keyword evidence="10" id="KW-1185">Reference proteome</keyword>
<accession>A0A846Y5B4</accession>
<evidence type="ECO:0000256" key="4">
    <source>
        <dbReference type="ARBA" id="ARBA00022692"/>
    </source>
</evidence>
<evidence type="ECO:0000256" key="3">
    <source>
        <dbReference type="ARBA" id="ARBA00022475"/>
    </source>
</evidence>
<dbReference type="NCBIfam" id="TIGR03923">
    <property type="entry name" value="T7SS_EccE"/>
    <property type="match status" value="1"/>
</dbReference>
<sequence>MGVGAAERGPLAAVVVVGSVAGAGLWGRAPWWAGAVTVCVVVVTLTVRVGGRTGVRWLIDWCSYRLDRQARAQARGSLAVLRDVEVAAGLCGVRDDDSVYVAMIQLAPNLDLPTVIAERELYTEDTVPVQELLHMLDQFGIDIGIDIVTTGQRVRPAGGYSMLYDQLIGAHPVVGDRMTWLVLRLDPQRNLLALGQRGPIAESGPKALASAAHRIAGRLRERGMEAQPLPADALRDAIRLLHSGVELTDLRETWHRLESSVPSRGVTSYLIDWSRLDGAGLDDCWSWNRGRTTVVISLAGGALGARGLVRYVGPAAAVAPPGYLRPLGGHQSDALRAGLATATSVHRLPVATDSAGDTATPEQLAGLAIAIGPSGQILGSISGRPKHTLALPLFDPARYNPRHRSIDVYADLPVAQQIVLRAMVVGADVEVHSSRPQRWQQLVAEVGDPDSLRMAPDAADIGSDSASDGVQATIAVFDQVPPRVSAAHTTVTISDPGAPRRRSADLAIDQVGASAIDVSIPMRTVRVDLIEPRGETRYLDAPGNVPASGVPAGAVEAESNKAGR</sequence>
<evidence type="ECO:0000256" key="5">
    <source>
        <dbReference type="ARBA" id="ARBA00022989"/>
    </source>
</evidence>
<reference evidence="9 10" key="1">
    <citation type="submission" date="2020-04" db="EMBL/GenBank/DDBJ databases">
        <title>MicrobeNet Type strains.</title>
        <authorList>
            <person name="Nicholson A.C."/>
        </authorList>
    </citation>
    <scope>NUCLEOTIDE SEQUENCE [LARGE SCALE GENOMIC DNA]</scope>
    <source>
        <strain evidence="9 10">JCM 12354</strain>
    </source>
</reference>
<keyword evidence="4" id="KW-0812">Transmembrane</keyword>
<evidence type="ECO:0000256" key="7">
    <source>
        <dbReference type="SAM" id="MobiDB-lite"/>
    </source>
</evidence>
<gene>
    <name evidence="9" type="primary">eccE</name>
    <name evidence="9" type="ORF">HGA08_27975</name>
</gene>
<comment type="similarity">
    <text evidence="2">Belongs to the EccE family.</text>
</comment>
<evidence type="ECO:0000256" key="1">
    <source>
        <dbReference type="ARBA" id="ARBA00004236"/>
    </source>
</evidence>
<keyword evidence="5" id="KW-1133">Transmembrane helix</keyword>
<keyword evidence="6" id="KW-0472">Membrane</keyword>
<dbReference type="InterPro" id="IPR021368">
    <property type="entry name" value="T7SS_EccE"/>
</dbReference>
<dbReference type="AlphaFoldDB" id="A0A846Y5B4"/>
<name>A0A846Y5B4_9NOCA</name>
<proteinExistence type="inferred from homology"/>
<evidence type="ECO:0000256" key="2">
    <source>
        <dbReference type="ARBA" id="ARBA00007759"/>
    </source>
</evidence>
<dbReference type="EMBL" id="JAAXOP010000023">
    <property type="protein sequence ID" value="NKY54037.1"/>
    <property type="molecule type" value="Genomic_DNA"/>
</dbReference>
<comment type="subcellular location">
    <subcellularLocation>
        <location evidence="1">Cell membrane</location>
    </subcellularLocation>
</comment>
<evidence type="ECO:0000313" key="9">
    <source>
        <dbReference type="EMBL" id="NKY54037.1"/>
    </source>
</evidence>
<dbReference type="Proteomes" id="UP000565711">
    <property type="component" value="Unassembled WGS sequence"/>
</dbReference>
<dbReference type="InterPro" id="IPR050051">
    <property type="entry name" value="EccE_dom"/>
</dbReference>
<comment type="caution">
    <text evidence="9">The sequence shown here is derived from an EMBL/GenBank/DDBJ whole genome shotgun (WGS) entry which is preliminary data.</text>
</comment>